<dbReference type="AlphaFoldDB" id="A0A1I7ULZ1"/>
<feature type="compositionally biased region" description="Low complexity" evidence="1">
    <location>
        <begin position="1"/>
        <end position="20"/>
    </location>
</feature>
<sequence length="68" mass="7407">MDEFSSVRSVRSSVRPRSVRFGPLLTQKCTADENGRTSDGRTADGRGPSASNFVRMEALVGKSITMRS</sequence>
<evidence type="ECO:0000313" key="3">
    <source>
        <dbReference type="WBParaSite" id="Csp11.Scaffold630.g17296.t1"/>
    </source>
</evidence>
<evidence type="ECO:0000256" key="1">
    <source>
        <dbReference type="SAM" id="MobiDB-lite"/>
    </source>
</evidence>
<dbReference type="Proteomes" id="UP000095282">
    <property type="component" value="Unplaced"/>
</dbReference>
<dbReference type="WBParaSite" id="Csp11.Scaffold630.g17296.t1">
    <property type="protein sequence ID" value="Csp11.Scaffold630.g17296.t1"/>
    <property type="gene ID" value="Csp11.Scaffold630.g17296"/>
</dbReference>
<feature type="compositionally biased region" description="Basic and acidic residues" evidence="1">
    <location>
        <begin position="30"/>
        <end position="44"/>
    </location>
</feature>
<accession>A0A1I7ULZ1</accession>
<protein>
    <submittedName>
        <fullName evidence="3">Uncharacterized protein</fullName>
    </submittedName>
</protein>
<keyword evidence="2" id="KW-1185">Reference proteome</keyword>
<name>A0A1I7ULZ1_9PELO</name>
<organism evidence="2 3">
    <name type="scientific">Caenorhabditis tropicalis</name>
    <dbReference type="NCBI Taxonomy" id="1561998"/>
    <lineage>
        <taxon>Eukaryota</taxon>
        <taxon>Metazoa</taxon>
        <taxon>Ecdysozoa</taxon>
        <taxon>Nematoda</taxon>
        <taxon>Chromadorea</taxon>
        <taxon>Rhabditida</taxon>
        <taxon>Rhabditina</taxon>
        <taxon>Rhabditomorpha</taxon>
        <taxon>Rhabditoidea</taxon>
        <taxon>Rhabditidae</taxon>
        <taxon>Peloderinae</taxon>
        <taxon>Caenorhabditis</taxon>
    </lineage>
</organism>
<evidence type="ECO:0000313" key="2">
    <source>
        <dbReference type="Proteomes" id="UP000095282"/>
    </source>
</evidence>
<proteinExistence type="predicted"/>
<feature type="region of interest" description="Disordered" evidence="1">
    <location>
        <begin position="1"/>
        <end position="51"/>
    </location>
</feature>
<reference evidence="3" key="1">
    <citation type="submission" date="2016-11" db="UniProtKB">
        <authorList>
            <consortium name="WormBaseParasite"/>
        </authorList>
    </citation>
    <scope>IDENTIFICATION</scope>
</reference>